<accession>A0A8X6M552</accession>
<comment type="caution">
    <text evidence="1">The sequence shown here is derived from an EMBL/GenBank/DDBJ whole genome shotgun (WGS) entry which is preliminary data.</text>
</comment>
<keyword evidence="2" id="KW-1185">Reference proteome</keyword>
<dbReference type="AlphaFoldDB" id="A0A8X6M552"/>
<gene>
    <name evidence="1" type="ORF">TNCT_366771</name>
</gene>
<dbReference type="OrthoDB" id="7448201at2759"/>
<evidence type="ECO:0000313" key="1">
    <source>
        <dbReference type="EMBL" id="GFR32412.1"/>
    </source>
</evidence>
<proteinExistence type="predicted"/>
<evidence type="ECO:0000313" key="2">
    <source>
        <dbReference type="Proteomes" id="UP000887116"/>
    </source>
</evidence>
<name>A0A8X6M552_TRICU</name>
<dbReference type="Proteomes" id="UP000887116">
    <property type="component" value="Unassembled WGS sequence"/>
</dbReference>
<dbReference type="EMBL" id="BMAO01019732">
    <property type="protein sequence ID" value="GFR32412.1"/>
    <property type="molecule type" value="Genomic_DNA"/>
</dbReference>
<organism evidence="1 2">
    <name type="scientific">Trichonephila clavata</name>
    <name type="common">Joro spider</name>
    <name type="synonym">Nephila clavata</name>
    <dbReference type="NCBI Taxonomy" id="2740835"/>
    <lineage>
        <taxon>Eukaryota</taxon>
        <taxon>Metazoa</taxon>
        <taxon>Ecdysozoa</taxon>
        <taxon>Arthropoda</taxon>
        <taxon>Chelicerata</taxon>
        <taxon>Arachnida</taxon>
        <taxon>Araneae</taxon>
        <taxon>Araneomorphae</taxon>
        <taxon>Entelegynae</taxon>
        <taxon>Araneoidea</taxon>
        <taxon>Nephilidae</taxon>
        <taxon>Trichonephila</taxon>
    </lineage>
</organism>
<protein>
    <submittedName>
        <fullName evidence="1">Uncharacterized protein</fullName>
    </submittedName>
</protein>
<reference evidence="1" key="1">
    <citation type="submission" date="2020-07" db="EMBL/GenBank/DDBJ databases">
        <title>Multicomponent nature underlies the extraordinary mechanical properties of spider dragline silk.</title>
        <authorList>
            <person name="Kono N."/>
            <person name="Nakamura H."/>
            <person name="Mori M."/>
            <person name="Yoshida Y."/>
            <person name="Ohtoshi R."/>
            <person name="Malay A.D."/>
            <person name="Moran D.A.P."/>
            <person name="Tomita M."/>
            <person name="Numata K."/>
            <person name="Arakawa K."/>
        </authorList>
    </citation>
    <scope>NUCLEOTIDE SEQUENCE</scope>
</reference>
<sequence>MLAYTRQKAKAKYRDRMQLEREINRMVPIESNRMVPIKYHMIDQAVLGNVKERMRPSGSMTVPVHLQQFVLYNFFVLYNLLCNFSSTSGAIEIMQVDDEITSILTADCVGTDCV</sequence>